<evidence type="ECO:0000256" key="2">
    <source>
        <dbReference type="ARBA" id="ARBA00022516"/>
    </source>
</evidence>
<keyword evidence="5 7" id="KW-0012">Acyltransferase</keyword>
<feature type="domain" description="Phospholipid/glycerol acyltransferase" evidence="6">
    <location>
        <begin position="66"/>
        <end position="178"/>
    </location>
</feature>
<comment type="pathway">
    <text evidence="1">Lipid metabolism.</text>
</comment>
<keyword evidence="3" id="KW-0808">Transferase</keyword>
<dbReference type="Proteomes" id="UP000613011">
    <property type="component" value="Unassembled WGS sequence"/>
</dbReference>
<name>A0A936ZRI9_9BURK</name>
<evidence type="ECO:0000313" key="8">
    <source>
        <dbReference type="Proteomes" id="UP000613011"/>
    </source>
</evidence>
<dbReference type="InterPro" id="IPR002123">
    <property type="entry name" value="Plipid/glycerol_acylTrfase"/>
</dbReference>
<keyword evidence="4" id="KW-0443">Lipid metabolism</keyword>
<reference evidence="7" key="1">
    <citation type="submission" date="2021-01" db="EMBL/GenBank/DDBJ databases">
        <title>Ramlibacter sp. strain AW1 16S ribosomal RNA gene Genome sequencing and assembly.</title>
        <authorList>
            <person name="Kang M."/>
        </authorList>
    </citation>
    <scope>NUCLEOTIDE SEQUENCE</scope>
    <source>
        <strain evidence="7">AW1</strain>
    </source>
</reference>
<keyword evidence="2" id="KW-0444">Lipid biosynthesis</keyword>
<dbReference type="GO" id="GO:0006654">
    <property type="term" value="P:phosphatidic acid biosynthetic process"/>
    <property type="evidence" value="ECO:0007669"/>
    <property type="project" value="TreeGrafter"/>
</dbReference>
<dbReference type="RefSeq" id="WP_201685240.1">
    <property type="nucleotide sequence ID" value="NZ_JAEQNA010000007.1"/>
</dbReference>
<evidence type="ECO:0000256" key="1">
    <source>
        <dbReference type="ARBA" id="ARBA00005189"/>
    </source>
</evidence>
<evidence type="ECO:0000256" key="4">
    <source>
        <dbReference type="ARBA" id="ARBA00023098"/>
    </source>
</evidence>
<accession>A0A936ZRI9</accession>
<dbReference type="PANTHER" id="PTHR10434:SF64">
    <property type="entry name" value="1-ACYL-SN-GLYCEROL-3-PHOSPHATE ACYLTRANSFERASE-RELATED"/>
    <property type="match status" value="1"/>
</dbReference>
<keyword evidence="8" id="KW-1185">Reference proteome</keyword>
<evidence type="ECO:0000256" key="3">
    <source>
        <dbReference type="ARBA" id="ARBA00022679"/>
    </source>
</evidence>
<dbReference type="CDD" id="cd07989">
    <property type="entry name" value="LPLAT_AGPAT-like"/>
    <property type="match status" value="1"/>
</dbReference>
<sequence>MKAGRAAVRLSRTLWGVLAGYLTVLLRFPRLDPLQRQQEVQAWARRMLRALDVRLEVRGAPAAGPVLQVANHLSWLDILVLLAAGHCRFVSKADVRHWPFIGRMATGAGTLYIARESRRDAMRVVHRIAASVQAGEVVAVFPEGATGDGRTVLPFHANLLQAAISTQSPVQPVALDFIDAASRRRTDIPCFIGDDTLVSSAWRTITAEPLVAVVHYGPLQAAGGRDRRAWAEELQHAVAELRGKA</sequence>
<evidence type="ECO:0000313" key="7">
    <source>
        <dbReference type="EMBL" id="MBL0422163.1"/>
    </source>
</evidence>
<evidence type="ECO:0000256" key="5">
    <source>
        <dbReference type="ARBA" id="ARBA00023315"/>
    </source>
</evidence>
<gene>
    <name evidence="7" type="ORF">JI739_17580</name>
</gene>
<dbReference type="AlphaFoldDB" id="A0A936ZRI9"/>
<dbReference type="SMART" id="SM00563">
    <property type="entry name" value="PlsC"/>
    <property type="match status" value="1"/>
</dbReference>
<organism evidence="7 8">
    <name type="scientific">Ramlibacter aurantiacus</name>
    <dbReference type="NCBI Taxonomy" id="2801330"/>
    <lineage>
        <taxon>Bacteria</taxon>
        <taxon>Pseudomonadati</taxon>
        <taxon>Pseudomonadota</taxon>
        <taxon>Betaproteobacteria</taxon>
        <taxon>Burkholderiales</taxon>
        <taxon>Comamonadaceae</taxon>
        <taxon>Ramlibacter</taxon>
    </lineage>
</organism>
<proteinExistence type="predicted"/>
<dbReference type="SUPFAM" id="SSF69593">
    <property type="entry name" value="Glycerol-3-phosphate (1)-acyltransferase"/>
    <property type="match status" value="1"/>
</dbReference>
<dbReference type="Pfam" id="PF01553">
    <property type="entry name" value="Acyltransferase"/>
    <property type="match status" value="1"/>
</dbReference>
<dbReference type="GO" id="GO:0003841">
    <property type="term" value="F:1-acylglycerol-3-phosphate O-acyltransferase activity"/>
    <property type="evidence" value="ECO:0007669"/>
    <property type="project" value="TreeGrafter"/>
</dbReference>
<evidence type="ECO:0000259" key="6">
    <source>
        <dbReference type="SMART" id="SM00563"/>
    </source>
</evidence>
<dbReference type="PANTHER" id="PTHR10434">
    <property type="entry name" value="1-ACYL-SN-GLYCEROL-3-PHOSPHATE ACYLTRANSFERASE"/>
    <property type="match status" value="1"/>
</dbReference>
<protein>
    <submittedName>
        <fullName evidence="7">1-acyl-sn-glycerol-3-phosphate acyltransferase</fullName>
    </submittedName>
</protein>
<comment type="caution">
    <text evidence="7">The sequence shown here is derived from an EMBL/GenBank/DDBJ whole genome shotgun (WGS) entry which is preliminary data.</text>
</comment>
<dbReference type="EMBL" id="JAEQNA010000007">
    <property type="protein sequence ID" value="MBL0422163.1"/>
    <property type="molecule type" value="Genomic_DNA"/>
</dbReference>